<evidence type="ECO:0000313" key="1">
    <source>
        <dbReference type="EMBL" id="MEJ8304465.1"/>
    </source>
</evidence>
<accession>A0ACC6PC28</accession>
<name>A0ACC6PC28_9BACL</name>
<evidence type="ECO:0000313" key="2">
    <source>
        <dbReference type="Proteomes" id="UP001380953"/>
    </source>
</evidence>
<gene>
    <name evidence="1" type="ORF">WKI47_11225</name>
</gene>
<proteinExistence type="predicted"/>
<dbReference type="EMBL" id="JBBKAR010000033">
    <property type="protein sequence ID" value="MEJ8304465.1"/>
    <property type="molecule type" value="Genomic_DNA"/>
</dbReference>
<reference evidence="1" key="1">
    <citation type="submission" date="2024-03" db="EMBL/GenBank/DDBJ databases">
        <title>Whole genome sequecning of epiphytes from Marcgravia umbellata leaves.</title>
        <authorList>
            <person name="Kumar G."/>
            <person name="Savka M.A."/>
        </authorList>
    </citation>
    <scope>NUCLEOTIDE SEQUENCE</scope>
    <source>
        <strain evidence="1">RIT_BL5</strain>
    </source>
</reference>
<protein>
    <submittedName>
        <fullName evidence="1">Sugar ABC transporter substrate-binding protein</fullName>
    </submittedName>
</protein>
<sequence length="546" mass="60726">MAQNKNVLKNTVWKWGAGVLTTALLLTGCGGGSDNEAAAPVSLEGRYTPDPETPAWQLDKKAESTSLTWYVNADWWNTDFGKDLVTKKIKEDLNVDIKFITGDDTKLNTFFAGGDMPDLITVFDSNSAVAQKAATWALPLNDLAEQYDPYFNKVAAADTLNWFQLKDGKTYGYPNYSNTQADYDSGEIPAKTAFVIRQDVYEALGSPEIGTPEQFVEVMGQIKQKFPALIPFGFNSIGEGTGSLGDTLQDFLGVPLQTENGEFYDRNLDEDYLTWLKTLNEAYRAGDLSDDSFADDGTAFEEKVKVGKYATMLLDGTPQQSGNLQIFMTAHPDQAYIAIDGPQSTAGHEPTLNQSGITGWMVTYVTKKAADPAKAIQIYTYLLSEEGQMLMNYGIEGETYTRTADGKVELLPEIKKLQKDDADRYKKDYRMGEFMFFGHDKHKALSEDAFPESVKQMQQWGEGKLVPHFLLENINPDQGTPQARSLTAINTKWNTTLVSMIRAKDEAAFDAVLNEYKAFQEQNGWADIVKTRSEKMAANKEKLGLK</sequence>
<organism evidence="1 2">
    <name type="scientific">Saccharibacillus sacchari</name>
    <dbReference type="NCBI Taxonomy" id="456493"/>
    <lineage>
        <taxon>Bacteria</taxon>
        <taxon>Bacillati</taxon>
        <taxon>Bacillota</taxon>
        <taxon>Bacilli</taxon>
        <taxon>Bacillales</taxon>
        <taxon>Paenibacillaceae</taxon>
        <taxon>Saccharibacillus</taxon>
    </lineage>
</organism>
<keyword evidence="2" id="KW-1185">Reference proteome</keyword>
<comment type="caution">
    <text evidence="1">The sequence shown here is derived from an EMBL/GenBank/DDBJ whole genome shotgun (WGS) entry which is preliminary data.</text>
</comment>
<dbReference type="Proteomes" id="UP001380953">
    <property type="component" value="Unassembled WGS sequence"/>
</dbReference>